<dbReference type="InterPro" id="IPR007015">
    <property type="entry name" value="DNA_pol_V/MYBBP1A"/>
</dbReference>
<evidence type="ECO:0000256" key="3">
    <source>
        <dbReference type="ARBA" id="ARBA00023242"/>
    </source>
</evidence>
<feature type="region of interest" description="Disordered" evidence="4">
    <location>
        <begin position="702"/>
        <end position="782"/>
    </location>
</feature>
<accession>A0AAN9AHX6</accession>
<keyword evidence="3" id="KW-0539">Nucleus</keyword>
<evidence type="ECO:0000313" key="5">
    <source>
        <dbReference type="EMBL" id="KAK7087144.1"/>
    </source>
</evidence>
<protein>
    <submittedName>
        <fullName evidence="5">Uncharacterized protein</fullName>
    </submittedName>
</protein>
<dbReference type="AlphaFoldDB" id="A0AAN9AHX6"/>
<name>A0AAN9AHX6_9CAEN</name>
<dbReference type="PANTHER" id="PTHR13213">
    <property type="entry name" value="MYB-BINDING PROTEIN 1A FAMILY MEMBER"/>
    <property type="match status" value="1"/>
</dbReference>
<dbReference type="Pfam" id="PF04931">
    <property type="entry name" value="DNA_pol_phi"/>
    <property type="match status" value="1"/>
</dbReference>
<comment type="subcellular location">
    <subcellularLocation>
        <location evidence="1">Nucleus</location>
    </subcellularLocation>
</comment>
<keyword evidence="6" id="KW-1185">Reference proteome</keyword>
<comment type="caution">
    <text evidence="5">The sequence shown here is derived from an EMBL/GenBank/DDBJ whole genome shotgun (WGS) entry which is preliminary data.</text>
</comment>
<sequence>MEIDEPRCFGSGEKKKVAHKVDKVLLDLFWKLAEGNDNERVKAAESLVNRLAENKKQDAEGHASQEKYCLQRLVRGMASSRKFARVGYAVTLTKLLRETKDIKVKKVLEVIAEELKVSAHDPKTEVGNKLLGRVFAYGAVIQSERKLKGEQLGTVVRELLTVGSKKSHIRPTVTQTLMDLIGCLTLEVFSETVWPVLKEDLDKGWEECTPDRLIFLLACRNKDKSLVDKAYLKAHWGAAKILGKKNYEHILQLFRRSVETPQLQQMMLEMVAKEMTRKVDDMDDLKDFWTKVGNPLLASTVPRKQVALSLFCHLLEQTSDPALAESMLFPAAAAVICRAYDRKDDALFDVCRRAESLLVGACRDQEKSGAVLSMVTKFIQTCHRLKYHDFLRSNTLSTLVSSLQGESVKEFSEMCMDCMMGRGDLVQQDDDKEDSAKHRDQFSQQLVPLLRVAAVNPTVQQSVPLTILQFLLLHTFFKVIKATKDIPHCQEVGPNFSPALRNQCQSMFYKTLTQLLSMRPDRQNPDQQLLTYIRVLSDLAHFTQKLLSNANTVQPVKAFAPELQEEWQKIMKIISNSKPNQKRKSTSGQVGEAETFTLLILHLAFDLFKDPEATMEVLQDIYICHQKAAKKQKAKQAEDGEPEWMEVMTEILLSMLSRPSKLARKTAVAVFGMLSSHVTPAAVHLITQVLKENKSKKDDLFEFEDIKEEINGEADDDDDDKNSEEENDDDDDSDGKEEVMPADEDSSEDDSDDDDAEVDDELRRSVKAALGPAAAGSDEEVW</sequence>
<evidence type="ECO:0000256" key="1">
    <source>
        <dbReference type="ARBA" id="ARBA00004123"/>
    </source>
</evidence>
<evidence type="ECO:0000256" key="2">
    <source>
        <dbReference type="ARBA" id="ARBA00006809"/>
    </source>
</evidence>
<dbReference type="GO" id="GO:0003723">
    <property type="term" value="F:RNA binding"/>
    <property type="evidence" value="ECO:0007669"/>
    <property type="project" value="TreeGrafter"/>
</dbReference>
<evidence type="ECO:0000313" key="6">
    <source>
        <dbReference type="Proteomes" id="UP001374579"/>
    </source>
</evidence>
<dbReference type="GO" id="GO:0003714">
    <property type="term" value="F:transcription corepressor activity"/>
    <property type="evidence" value="ECO:0007669"/>
    <property type="project" value="TreeGrafter"/>
</dbReference>
<dbReference type="SUPFAM" id="SSF48371">
    <property type="entry name" value="ARM repeat"/>
    <property type="match status" value="1"/>
</dbReference>
<proteinExistence type="inferred from homology"/>
<dbReference type="EMBL" id="JBAMIC010004070">
    <property type="protein sequence ID" value="KAK7087144.1"/>
    <property type="molecule type" value="Genomic_DNA"/>
</dbReference>
<organism evidence="5 6">
    <name type="scientific">Littorina saxatilis</name>
    <dbReference type="NCBI Taxonomy" id="31220"/>
    <lineage>
        <taxon>Eukaryota</taxon>
        <taxon>Metazoa</taxon>
        <taxon>Spiralia</taxon>
        <taxon>Lophotrochozoa</taxon>
        <taxon>Mollusca</taxon>
        <taxon>Gastropoda</taxon>
        <taxon>Caenogastropoda</taxon>
        <taxon>Littorinimorpha</taxon>
        <taxon>Littorinoidea</taxon>
        <taxon>Littorinidae</taxon>
        <taxon>Littorina</taxon>
    </lineage>
</organism>
<dbReference type="Proteomes" id="UP001374579">
    <property type="component" value="Unassembled WGS sequence"/>
</dbReference>
<evidence type="ECO:0000256" key="4">
    <source>
        <dbReference type="SAM" id="MobiDB-lite"/>
    </source>
</evidence>
<comment type="similarity">
    <text evidence="2">Belongs to the MYBBP1A family.</text>
</comment>
<dbReference type="GO" id="GO:0043565">
    <property type="term" value="F:sequence-specific DNA binding"/>
    <property type="evidence" value="ECO:0007669"/>
    <property type="project" value="TreeGrafter"/>
</dbReference>
<dbReference type="GO" id="GO:0005730">
    <property type="term" value="C:nucleolus"/>
    <property type="evidence" value="ECO:0007669"/>
    <property type="project" value="InterPro"/>
</dbReference>
<reference evidence="5 6" key="1">
    <citation type="submission" date="2024-02" db="EMBL/GenBank/DDBJ databases">
        <title>Chromosome-scale genome assembly of the rough periwinkle Littorina saxatilis.</title>
        <authorList>
            <person name="De Jode A."/>
            <person name="Faria R."/>
            <person name="Formenti G."/>
            <person name="Sims Y."/>
            <person name="Smith T.P."/>
            <person name="Tracey A."/>
            <person name="Wood J.M.D."/>
            <person name="Zagrodzka Z.B."/>
            <person name="Johannesson K."/>
            <person name="Butlin R.K."/>
            <person name="Leder E.H."/>
        </authorList>
    </citation>
    <scope>NUCLEOTIDE SEQUENCE [LARGE SCALE GENOMIC DNA]</scope>
    <source>
        <strain evidence="5">Snail1</strain>
        <tissue evidence="5">Muscle</tissue>
    </source>
</reference>
<dbReference type="PANTHER" id="PTHR13213:SF2">
    <property type="entry name" value="MYB-BINDING PROTEIN 1A"/>
    <property type="match status" value="1"/>
</dbReference>
<gene>
    <name evidence="5" type="ORF">V1264_021231</name>
</gene>
<dbReference type="InterPro" id="IPR016024">
    <property type="entry name" value="ARM-type_fold"/>
</dbReference>
<feature type="compositionally biased region" description="Acidic residues" evidence="4">
    <location>
        <begin position="702"/>
        <end position="760"/>
    </location>
</feature>